<dbReference type="EMBL" id="VHSH01000008">
    <property type="protein sequence ID" value="TQV76228.1"/>
    <property type="molecule type" value="Genomic_DNA"/>
</dbReference>
<evidence type="ECO:0000313" key="2">
    <source>
        <dbReference type="EMBL" id="TQV76228.1"/>
    </source>
</evidence>
<dbReference type="NCBIfam" id="TIGR02595">
    <property type="entry name" value="PEP_CTERM"/>
    <property type="match status" value="1"/>
</dbReference>
<name>A0A545TGA2_9PROT</name>
<protein>
    <submittedName>
        <fullName evidence="2">PEP-CTERM sorting domain-containing protein</fullName>
    </submittedName>
</protein>
<dbReference type="OrthoDB" id="8480067at2"/>
<comment type="caution">
    <text evidence="2">The sequence shown here is derived from an EMBL/GenBank/DDBJ whole genome shotgun (WGS) entry which is preliminary data.</text>
</comment>
<dbReference type="AlphaFoldDB" id="A0A545TGA2"/>
<dbReference type="NCBIfam" id="NF038125">
    <property type="entry name" value="PEP_CTERM_THxN"/>
    <property type="match status" value="1"/>
</dbReference>
<dbReference type="Proteomes" id="UP000315252">
    <property type="component" value="Unassembled WGS sequence"/>
</dbReference>
<accession>A0A545TGA2</accession>
<proteinExistence type="predicted"/>
<reference evidence="2 3" key="1">
    <citation type="submission" date="2019-06" db="EMBL/GenBank/DDBJ databases">
        <title>Whole genome sequence for Rhodospirillaceae sp. R148.</title>
        <authorList>
            <person name="Wang G."/>
        </authorList>
    </citation>
    <scope>NUCLEOTIDE SEQUENCE [LARGE SCALE GENOMIC DNA]</scope>
    <source>
        <strain evidence="2 3">R148</strain>
    </source>
</reference>
<dbReference type="Pfam" id="PF07589">
    <property type="entry name" value="PEP-CTERM"/>
    <property type="match status" value="1"/>
</dbReference>
<feature type="domain" description="Ice-binding protein C-terminal" evidence="1">
    <location>
        <begin position="282"/>
        <end position="305"/>
    </location>
</feature>
<sequence length="309" mass="32013">MARELLVNPRKPINACMSYLRLSARVIRPMLKFSKILGGTAVALTLMAGASQASAGTLIDDWSYEIQAGFVAFTPQPAVSGSGNNGDLPAPFTNAPTVLSWGTGDDGPSQLEVSKEVISTTGGLFTNDLSGVNGALLTHRNRTIADGPSLETATIFAPLTLTPFSPAGPALEAFDIFFNIVFEETANFGLDGNPGPGAGDCTPGTGNEPCADIFVLQNPGSLSTSFILDGFEYTISLFSEDLGPLSDEACAAAGADPECIGFITPEGMVNTLQTQFNITARAVPEPGTLALLGLGLLGLGIARRRKVAA</sequence>
<dbReference type="InterPro" id="IPR013424">
    <property type="entry name" value="Ice-binding_C"/>
</dbReference>
<gene>
    <name evidence="2" type="ORF">FKG95_21580</name>
</gene>
<organism evidence="2 3">
    <name type="scientific">Denitrobaculum tricleocarpae</name>
    <dbReference type="NCBI Taxonomy" id="2591009"/>
    <lineage>
        <taxon>Bacteria</taxon>
        <taxon>Pseudomonadati</taxon>
        <taxon>Pseudomonadota</taxon>
        <taxon>Alphaproteobacteria</taxon>
        <taxon>Rhodospirillales</taxon>
        <taxon>Rhodospirillaceae</taxon>
        <taxon>Denitrobaculum</taxon>
    </lineage>
</organism>
<evidence type="ECO:0000259" key="1">
    <source>
        <dbReference type="Pfam" id="PF07589"/>
    </source>
</evidence>
<keyword evidence="3" id="KW-1185">Reference proteome</keyword>
<evidence type="ECO:0000313" key="3">
    <source>
        <dbReference type="Proteomes" id="UP000315252"/>
    </source>
</evidence>